<name>A0A9D4AEQ3_9ROSI</name>
<comment type="caution">
    <text evidence="4">The sequence shown here is derived from an EMBL/GenBank/DDBJ whole genome shotgun (WGS) entry which is preliminary data.</text>
</comment>
<comment type="similarity">
    <text evidence="1">Belongs to the leguminous lectin family.</text>
</comment>
<protein>
    <recommendedName>
        <fullName evidence="3">Legume lectin domain-containing protein</fullName>
    </recommendedName>
</protein>
<evidence type="ECO:0000313" key="5">
    <source>
        <dbReference type="Proteomes" id="UP000828251"/>
    </source>
</evidence>
<dbReference type="Pfam" id="PF00139">
    <property type="entry name" value="Lectin_legB"/>
    <property type="match status" value="1"/>
</dbReference>
<dbReference type="PANTHER" id="PTHR32401:SF51">
    <property type="entry name" value="NON-SPECIFIC SERINE_THREONINE PROTEIN KINASE"/>
    <property type="match status" value="1"/>
</dbReference>
<dbReference type="SUPFAM" id="SSF49899">
    <property type="entry name" value="Concanavalin A-like lectins/glucanases"/>
    <property type="match status" value="1"/>
</dbReference>
<keyword evidence="2" id="KW-0430">Lectin</keyword>
<evidence type="ECO:0000259" key="3">
    <source>
        <dbReference type="Pfam" id="PF00139"/>
    </source>
</evidence>
<accession>A0A9D4AEQ3</accession>
<sequence length="100" mass="11311">MLMQSQYLGLFNTTSNGNSSNRIFAVEYNTKQSIDIEDIDEMHEGIDVNGLKSIPATYFSIEERNNISLELINLHPIQVWVDYNGEKLLTVTLAPTTSFP</sequence>
<evidence type="ECO:0000313" key="4">
    <source>
        <dbReference type="EMBL" id="KAH1109003.1"/>
    </source>
</evidence>
<dbReference type="Gene3D" id="2.60.120.200">
    <property type="match status" value="1"/>
</dbReference>
<dbReference type="InterPro" id="IPR050258">
    <property type="entry name" value="Leguminous_Lectin"/>
</dbReference>
<dbReference type="EMBL" id="JAIQCV010000004">
    <property type="protein sequence ID" value="KAH1109003.1"/>
    <property type="molecule type" value="Genomic_DNA"/>
</dbReference>
<reference evidence="4 5" key="1">
    <citation type="journal article" date="2021" name="Plant Biotechnol. J.">
        <title>Multi-omics assisted identification of the key and species-specific regulatory components of drought-tolerant mechanisms in Gossypium stocksii.</title>
        <authorList>
            <person name="Yu D."/>
            <person name="Ke L."/>
            <person name="Zhang D."/>
            <person name="Wu Y."/>
            <person name="Sun Y."/>
            <person name="Mei J."/>
            <person name="Sun J."/>
            <person name="Sun Y."/>
        </authorList>
    </citation>
    <scope>NUCLEOTIDE SEQUENCE [LARGE SCALE GENOMIC DNA]</scope>
    <source>
        <strain evidence="5">cv. E1</strain>
        <tissue evidence="4">Leaf</tissue>
    </source>
</reference>
<dbReference type="InterPro" id="IPR013320">
    <property type="entry name" value="ConA-like_dom_sf"/>
</dbReference>
<dbReference type="OrthoDB" id="543442at2759"/>
<organism evidence="4 5">
    <name type="scientific">Gossypium stocksii</name>
    <dbReference type="NCBI Taxonomy" id="47602"/>
    <lineage>
        <taxon>Eukaryota</taxon>
        <taxon>Viridiplantae</taxon>
        <taxon>Streptophyta</taxon>
        <taxon>Embryophyta</taxon>
        <taxon>Tracheophyta</taxon>
        <taxon>Spermatophyta</taxon>
        <taxon>Magnoliopsida</taxon>
        <taxon>eudicotyledons</taxon>
        <taxon>Gunneridae</taxon>
        <taxon>Pentapetalae</taxon>
        <taxon>rosids</taxon>
        <taxon>malvids</taxon>
        <taxon>Malvales</taxon>
        <taxon>Malvaceae</taxon>
        <taxon>Malvoideae</taxon>
        <taxon>Gossypium</taxon>
    </lineage>
</organism>
<dbReference type="InterPro" id="IPR001220">
    <property type="entry name" value="Legume_lectin_dom"/>
</dbReference>
<dbReference type="AlphaFoldDB" id="A0A9D4AEQ3"/>
<dbReference type="PANTHER" id="PTHR32401">
    <property type="entry name" value="CONCANAVALIN A-LIKE LECTIN FAMILY PROTEIN"/>
    <property type="match status" value="1"/>
</dbReference>
<feature type="domain" description="Legume lectin" evidence="3">
    <location>
        <begin position="4"/>
        <end position="97"/>
    </location>
</feature>
<evidence type="ECO:0000256" key="2">
    <source>
        <dbReference type="ARBA" id="ARBA00022734"/>
    </source>
</evidence>
<evidence type="ECO:0000256" key="1">
    <source>
        <dbReference type="ARBA" id="ARBA00007606"/>
    </source>
</evidence>
<dbReference type="Proteomes" id="UP000828251">
    <property type="component" value="Unassembled WGS sequence"/>
</dbReference>
<keyword evidence="5" id="KW-1185">Reference proteome</keyword>
<gene>
    <name evidence="4" type="ORF">J1N35_012771</name>
</gene>
<dbReference type="GO" id="GO:0030246">
    <property type="term" value="F:carbohydrate binding"/>
    <property type="evidence" value="ECO:0007669"/>
    <property type="project" value="UniProtKB-KW"/>
</dbReference>
<proteinExistence type="inferred from homology"/>